<gene>
    <name evidence="6" type="ORF">PUMCH_001972</name>
</gene>
<feature type="compositionally biased region" description="Basic residues" evidence="5">
    <location>
        <begin position="345"/>
        <end position="357"/>
    </location>
</feature>
<evidence type="ECO:0000313" key="7">
    <source>
        <dbReference type="Proteomes" id="UP001338582"/>
    </source>
</evidence>
<comment type="subcellular location">
    <subcellularLocation>
        <location evidence="1">Membrane</location>
        <topology evidence="1">Single-pass membrane protein</topology>
    </subcellularLocation>
</comment>
<dbReference type="KEGG" id="asau:88173037"/>
<evidence type="ECO:0000256" key="2">
    <source>
        <dbReference type="ARBA" id="ARBA00022692"/>
    </source>
</evidence>
<keyword evidence="7" id="KW-1185">Reference proteome</keyword>
<dbReference type="GO" id="GO:0016020">
    <property type="term" value="C:membrane"/>
    <property type="evidence" value="ECO:0007669"/>
    <property type="project" value="UniProtKB-SubCell"/>
</dbReference>
<keyword evidence="3" id="KW-1133">Transmembrane helix</keyword>
<dbReference type="GO" id="GO:0032469">
    <property type="term" value="P:endoplasmic reticulum calcium ion homeostasis"/>
    <property type="evidence" value="ECO:0007669"/>
    <property type="project" value="InterPro"/>
</dbReference>
<proteinExistence type="predicted"/>
<name>A0AAX4H8F2_9ASCO</name>
<dbReference type="PANTHER" id="PTHR12883:SF0">
    <property type="entry name" value="PAT COMPLEX SUBUNIT CCDC47"/>
    <property type="match status" value="1"/>
</dbReference>
<dbReference type="GO" id="GO:0005509">
    <property type="term" value="F:calcium ion binding"/>
    <property type="evidence" value="ECO:0007669"/>
    <property type="project" value="InterPro"/>
</dbReference>
<dbReference type="Proteomes" id="UP001338582">
    <property type="component" value="Chromosome 2"/>
</dbReference>
<sequence length="357" mass="41018">MLTTSKTFHMHTVEELTAMSLFQRFQTHDWRLELFTLTFCVVFAVLYKVGDLYNNSKVTSFLNGVRGVFEKNFALYGVGDKQLYVKDSSENYSSYASGRENISKVNINFRLAPRQNAFLWAMESIMSMFMESVVAPEDRVDIVITPSVEYEHFITAIVSKLGMNLFRKTNYYLSLTRTNDSSLLPESFVFMSEANEFQEKTFTQQLASSLNLSMGSFLNFIAFTDQAQEKPEVLRDLIPKRRIVISTKAVSGKKQLAELSEVVEAVLDIVDQIAAKQITFKPEAARKIIKAREVEIEKIQKVQELVKQEALAEEKAAMKKKEKDDFKKLSRDEQLKAEQKAQDKKLKKAQKKMRVRS</sequence>
<feature type="compositionally biased region" description="Basic and acidic residues" evidence="5">
    <location>
        <begin position="318"/>
        <end position="344"/>
    </location>
</feature>
<protein>
    <recommendedName>
        <fullName evidence="8">DUF1682-domain-containing protein</fullName>
    </recommendedName>
</protein>
<keyword evidence="2" id="KW-0812">Transmembrane</keyword>
<keyword evidence="4" id="KW-0472">Membrane</keyword>
<dbReference type="GeneID" id="88173037"/>
<dbReference type="InterPro" id="IPR012879">
    <property type="entry name" value="CCDC47"/>
</dbReference>
<accession>A0AAX4H8F2</accession>
<evidence type="ECO:0000256" key="4">
    <source>
        <dbReference type="ARBA" id="ARBA00023136"/>
    </source>
</evidence>
<dbReference type="Pfam" id="PF07946">
    <property type="entry name" value="CCDC47"/>
    <property type="match status" value="1"/>
</dbReference>
<dbReference type="GO" id="GO:0005783">
    <property type="term" value="C:endoplasmic reticulum"/>
    <property type="evidence" value="ECO:0007669"/>
    <property type="project" value="InterPro"/>
</dbReference>
<evidence type="ECO:0000313" key="6">
    <source>
        <dbReference type="EMBL" id="WPK24689.1"/>
    </source>
</evidence>
<evidence type="ECO:0000256" key="1">
    <source>
        <dbReference type="ARBA" id="ARBA00004167"/>
    </source>
</evidence>
<evidence type="ECO:0000256" key="3">
    <source>
        <dbReference type="ARBA" id="ARBA00022989"/>
    </source>
</evidence>
<evidence type="ECO:0008006" key="8">
    <source>
        <dbReference type="Google" id="ProtNLM"/>
    </source>
</evidence>
<feature type="region of interest" description="Disordered" evidence="5">
    <location>
        <begin position="318"/>
        <end position="357"/>
    </location>
</feature>
<dbReference type="PANTHER" id="PTHR12883">
    <property type="entry name" value="ADIPOCYTE-SPECIFIC PROTEIN 4-RELATED"/>
    <property type="match status" value="1"/>
</dbReference>
<dbReference type="EMBL" id="CP138895">
    <property type="protein sequence ID" value="WPK24689.1"/>
    <property type="molecule type" value="Genomic_DNA"/>
</dbReference>
<dbReference type="RefSeq" id="XP_062877072.1">
    <property type="nucleotide sequence ID" value="XM_063021002.1"/>
</dbReference>
<reference evidence="6 7" key="1">
    <citation type="submission" date="2023-10" db="EMBL/GenBank/DDBJ databases">
        <title>Draft Genome Sequence of Candida saopaulonensis from a very Premature Infant with Sepsis.</title>
        <authorList>
            <person name="Ning Y."/>
            <person name="Dai R."/>
            <person name="Xiao M."/>
            <person name="Xu Y."/>
            <person name="Yan Q."/>
            <person name="Zhang L."/>
        </authorList>
    </citation>
    <scope>NUCLEOTIDE SEQUENCE [LARGE SCALE GENOMIC DNA]</scope>
    <source>
        <strain evidence="6 7">19XY460</strain>
    </source>
</reference>
<evidence type="ECO:0000256" key="5">
    <source>
        <dbReference type="SAM" id="MobiDB-lite"/>
    </source>
</evidence>
<dbReference type="AlphaFoldDB" id="A0AAX4H8F2"/>
<organism evidence="6 7">
    <name type="scientific">Australozyma saopauloensis</name>
    <dbReference type="NCBI Taxonomy" id="291208"/>
    <lineage>
        <taxon>Eukaryota</taxon>
        <taxon>Fungi</taxon>
        <taxon>Dikarya</taxon>
        <taxon>Ascomycota</taxon>
        <taxon>Saccharomycotina</taxon>
        <taxon>Pichiomycetes</taxon>
        <taxon>Metschnikowiaceae</taxon>
        <taxon>Australozyma</taxon>
    </lineage>
</organism>